<dbReference type="Proteomes" id="UP001060919">
    <property type="component" value="Chromosome"/>
</dbReference>
<sequence>MNKNLDNLFEQARKSIKSEMPLEEVQQLIYNQASPSFWTNQKIWIMSTSILGVIAISTLFFLPSNQKNTSIVADKTPIITTPITKKNTATPPNEHLLKTRPDNLPLPIVLTTNNPNKEKIKVIDAPAIPIGYEIPTKLDSLGPKKTFTEYKLEIKKENSEQEIKKLKSELSNYGIHMEIKELSYNKENKIKRFKGQFKTDSLFCGSTMNDYEFDISGSFKSMEFIFRVADNKNLKYLKIQSDNFEETIECYDDEVISNTLEAKKISRQMQEEMMRAREEMANAQEEMARARKEMAIIRREEAFRRADSSAHHLSEYPSDIDWEKIEADIRKAMENVEVDFKELDEDVLESLQDLEVIILNKDFKKDMEILIEDLDLMRKDIEVQLRDQLQNNRYPHKLQNNRYPRQHRETLKTIRKTITKEQTKHELKTEIKALESEAEALERAAKKLRREAKKKAKAAKKKAKNN</sequence>
<organism evidence="4 5">
    <name type="scientific">Aureispira anguillae</name>
    <dbReference type="NCBI Taxonomy" id="2864201"/>
    <lineage>
        <taxon>Bacteria</taxon>
        <taxon>Pseudomonadati</taxon>
        <taxon>Bacteroidota</taxon>
        <taxon>Saprospiria</taxon>
        <taxon>Saprospirales</taxon>
        <taxon>Saprospiraceae</taxon>
        <taxon>Aureispira</taxon>
    </lineage>
</organism>
<keyword evidence="3" id="KW-0472">Membrane</keyword>
<dbReference type="AlphaFoldDB" id="A0A916DXB7"/>
<evidence type="ECO:0000313" key="5">
    <source>
        <dbReference type="Proteomes" id="UP001060919"/>
    </source>
</evidence>
<feature type="transmembrane region" description="Helical" evidence="3">
    <location>
        <begin position="43"/>
        <end position="62"/>
    </location>
</feature>
<feature type="region of interest" description="Disordered" evidence="2">
    <location>
        <begin position="447"/>
        <end position="466"/>
    </location>
</feature>
<feature type="coiled-coil region" evidence="1">
    <location>
        <begin position="149"/>
        <end position="176"/>
    </location>
</feature>
<keyword evidence="1" id="KW-0175">Coiled coil</keyword>
<proteinExistence type="predicted"/>
<protein>
    <submittedName>
        <fullName evidence="4">Uncharacterized protein</fullName>
    </submittedName>
</protein>
<keyword evidence="5" id="KW-1185">Reference proteome</keyword>
<feature type="coiled-coil region" evidence="1">
    <location>
        <begin position="266"/>
        <end position="300"/>
    </location>
</feature>
<gene>
    <name evidence="4" type="ORF">AsAng_0057030</name>
</gene>
<evidence type="ECO:0000256" key="2">
    <source>
        <dbReference type="SAM" id="MobiDB-lite"/>
    </source>
</evidence>
<accession>A0A916DXB7</accession>
<keyword evidence="3" id="KW-1133">Transmembrane helix</keyword>
<name>A0A916DXB7_9BACT</name>
<evidence type="ECO:0000256" key="1">
    <source>
        <dbReference type="SAM" id="Coils"/>
    </source>
</evidence>
<evidence type="ECO:0000256" key="3">
    <source>
        <dbReference type="SAM" id="Phobius"/>
    </source>
</evidence>
<dbReference type="KEGG" id="aup:AsAng_0057030"/>
<keyword evidence="3" id="KW-0812">Transmembrane</keyword>
<reference evidence="4" key="1">
    <citation type="submission" date="2022-09" db="EMBL/GenBank/DDBJ databases">
        <title>Aureispira anguillicida sp. nov., isolated from Leptocephalus of Japanese eel Anguilla japonica.</title>
        <authorList>
            <person name="Yuasa K."/>
            <person name="Mekata T."/>
            <person name="Ikunari K."/>
        </authorList>
    </citation>
    <scope>NUCLEOTIDE SEQUENCE</scope>
    <source>
        <strain evidence="4">EL160426</strain>
    </source>
</reference>
<evidence type="ECO:0000313" key="4">
    <source>
        <dbReference type="EMBL" id="BDS14921.1"/>
    </source>
</evidence>
<dbReference type="EMBL" id="AP026867">
    <property type="protein sequence ID" value="BDS14921.1"/>
    <property type="molecule type" value="Genomic_DNA"/>
</dbReference>
<dbReference type="RefSeq" id="WP_264790123.1">
    <property type="nucleotide sequence ID" value="NZ_AP026867.1"/>
</dbReference>